<proteinExistence type="predicted"/>
<accession>A0A7T0KPE5</accession>
<evidence type="ECO:0000313" key="2">
    <source>
        <dbReference type="Proteomes" id="UP000594586"/>
    </source>
</evidence>
<dbReference type="NCBIfam" id="NF037959">
    <property type="entry name" value="MFS_SpdSyn"/>
    <property type="match status" value="1"/>
</dbReference>
<keyword evidence="2" id="KW-1185">Reference proteome</keyword>
<dbReference type="Proteomes" id="UP000594586">
    <property type="component" value="Chromosome"/>
</dbReference>
<organism evidence="1 2">
    <name type="scientific">Corynebacterium qintianiae</name>
    <dbReference type="NCBI Taxonomy" id="2709392"/>
    <lineage>
        <taxon>Bacteria</taxon>
        <taxon>Bacillati</taxon>
        <taxon>Actinomycetota</taxon>
        <taxon>Actinomycetes</taxon>
        <taxon>Mycobacteriales</taxon>
        <taxon>Corynebacteriaceae</taxon>
        <taxon>Corynebacterium</taxon>
    </lineage>
</organism>
<name>A0A7T0KPE5_9CORY</name>
<dbReference type="EMBL" id="CP064955">
    <property type="protein sequence ID" value="QPK83935.1"/>
    <property type="molecule type" value="Genomic_DNA"/>
</dbReference>
<dbReference type="Gene3D" id="3.40.50.150">
    <property type="entry name" value="Vaccinia Virus protein VP39"/>
    <property type="match status" value="1"/>
</dbReference>
<protein>
    <submittedName>
        <fullName evidence="1">Fused MFS/spermidine synthase</fullName>
    </submittedName>
</protein>
<sequence length="244" mass="26086">MRKPRMPKKRIEGTYPIDTGTASIIEDPLRDGGFTLEVNDVPSSYIVLGAPEVLTYDYMEWIADVVAEAGDGSSFTSTHLGAAACVLPSYFHQRWGGEHTAVEVDGALADLVRWAFEPAVPIAVAEARAYTHALTAGSQDVIVRDVFAGPATPRPLTTVEFSRAAHAALKPGGLYIANVGDRHGLPEARAELAGMREVFAHVAAVAKQEMLDGRAYGNIVLVASDRPLPLGASKLIDATPPRRD</sequence>
<dbReference type="SUPFAM" id="SSF53335">
    <property type="entry name" value="S-adenosyl-L-methionine-dependent methyltransferases"/>
    <property type="match status" value="1"/>
</dbReference>
<dbReference type="KEGG" id="cqn:G7Y29_03855"/>
<dbReference type="InterPro" id="IPR029063">
    <property type="entry name" value="SAM-dependent_MTases_sf"/>
</dbReference>
<reference evidence="1 2" key="1">
    <citation type="submission" date="2020-11" db="EMBL/GenBank/DDBJ databases">
        <title>Corynebacterium sp. MC1420.</title>
        <authorList>
            <person name="Zhou J."/>
        </authorList>
    </citation>
    <scope>NUCLEOTIDE SEQUENCE [LARGE SCALE GENOMIC DNA]</scope>
    <source>
        <strain evidence="1 2">MC1420</strain>
    </source>
</reference>
<evidence type="ECO:0000313" key="1">
    <source>
        <dbReference type="EMBL" id="QPK83935.1"/>
    </source>
</evidence>
<gene>
    <name evidence="1" type="ORF">G7Y29_03855</name>
</gene>
<dbReference type="AlphaFoldDB" id="A0A7T0KPE5"/>